<keyword evidence="11 14" id="KW-1015">Disulfide bond</keyword>
<feature type="disulfide bond" evidence="14">
    <location>
        <begin position="331"/>
        <end position="340"/>
    </location>
</feature>
<feature type="signal peptide" evidence="13 16">
    <location>
        <begin position="1"/>
        <end position="21"/>
    </location>
</feature>
<dbReference type="SMART" id="SM00209">
    <property type="entry name" value="TSP1"/>
    <property type="match status" value="1"/>
</dbReference>
<dbReference type="GO" id="GO:0006508">
    <property type="term" value="P:proteolysis"/>
    <property type="evidence" value="ECO:0007669"/>
    <property type="project" value="UniProtKB-KW"/>
</dbReference>
<evidence type="ECO:0000256" key="9">
    <source>
        <dbReference type="ARBA" id="ARBA00023049"/>
    </source>
</evidence>
<dbReference type="AlphaFoldDB" id="A0AAF3FNJ5"/>
<keyword evidence="7 15" id="KW-0378">Hydrolase</keyword>
<dbReference type="InterPro" id="IPR036383">
    <property type="entry name" value="TSP1_rpt_sf"/>
</dbReference>
<organism evidence="21 22">
    <name type="scientific">Mesorhabditis belari</name>
    <dbReference type="NCBI Taxonomy" id="2138241"/>
    <lineage>
        <taxon>Eukaryota</taxon>
        <taxon>Metazoa</taxon>
        <taxon>Ecdysozoa</taxon>
        <taxon>Nematoda</taxon>
        <taxon>Chromadorea</taxon>
        <taxon>Rhabditida</taxon>
        <taxon>Rhabditina</taxon>
        <taxon>Rhabditomorpha</taxon>
        <taxon>Rhabditoidea</taxon>
        <taxon>Rhabditidae</taxon>
        <taxon>Mesorhabditinae</taxon>
        <taxon>Mesorhabditis</taxon>
    </lineage>
</organism>
<proteinExistence type="predicted"/>
<evidence type="ECO:0000256" key="2">
    <source>
        <dbReference type="ARBA" id="ARBA00022525"/>
    </source>
</evidence>
<evidence type="ECO:0000256" key="15">
    <source>
        <dbReference type="PROSITE-ProRule" id="PRU01211"/>
    </source>
</evidence>
<accession>A0AAF3FNJ5</accession>
<feature type="disulfide bond" evidence="14">
    <location>
        <begin position="305"/>
        <end position="315"/>
    </location>
</feature>
<dbReference type="SMART" id="SM00235">
    <property type="entry name" value="ZnMc"/>
    <property type="match status" value="1"/>
</dbReference>
<dbReference type="InterPro" id="IPR000859">
    <property type="entry name" value="CUB_dom"/>
</dbReference>
<dbReference type="InterPro" id="IPR000742">
    <property type="entry name" value="EGF"/>
</dbReference>
<keyword evidence="5 15" id="KW-0479">Metal-binding</keyword>
<evidence type="ECO:0000256" key="17">
    <source>
        <dbReference type="SAM" id="MobiDB-lite"/>
    </source>
</evidence>
<evidence type="ECO:0000256" key="16">
    <source>
        <dbReference type="RuleBase" id="RU361183"/>
    </source>
</evidence>
<feature type="domain" description="EGF-like" evidence="19">
    <location>
        <begin position="301"/>
        <end position="341"/>
    </location>
</feature>
<keyword evidence="9 15" id="KW-0482">Metalloprotease</keyword>
<dbReference type="CDD" id="cd04280">
    <property type="entry name" value="ZnMc_astacin_like"/>
    <property type="match status" value="1"/>
</dbReference>
<dbReference type="PIRSF" id="PIRSF036365">
    <property type="entry name" value="Astacin_nematoda"/>
    <property type="match status" value="1"/>
</dbReference>
<dbReference type="SUPFAM" id="SSF49854">
    <property type="entry name" value="Spermadhesin, CUB domain"/>
    <property type="match status" value="1"/>
</dbReference>
<keyword evidence="2 13" id="KW-0964">Secreted</keyword>
<dbReference type="GO" id="GO:0018996">
    <property type="term" value="P:molting cycle, collagen and cuticulin-based cuticle"/>
    <property type="evidence" value="ECO:0007669"/>
    <property type="project" value="InterPro"/>
</dbReference>
<evidence type="ECO:0000256" key="6">
    <source>
        <dbReference type="ARBA" id="ARBA00022729"/>
    </source>
</evidence>
<feature type="binding site" evidence="15">
    <location>
        <position position="212"/>
    </location>
    <ligand>
        <name>Zn(2+)</name>
        <dbReference type="ChEBI" id="CHEBI:29105"/>
        <note>catalytic</note>
    </ligand>
</feature>
<keyword evidence="3 14" id="KW-0245">EGF-like domain</keyword>
<keyword evidence="10" id="KW-0865">Zymogen</keyword>
<dbReference type="PANTHER" id="PTHR10127:SF831">
    <property type="entry name" value="ZINC METALLOPROTEINASE NAS-37"/>
    <property type="match status" value="1"/>
</dbReference>
<evidence type="ECO:0000256" key="14">
    <source>
        <dbReference type="PROSITE-ProRule" id="PRU00076"/>
    </source>
</evidence>
<dbReference type="PROSITE" id="PS00022">
    <property type="entry name" value="EGF_1"/>
    <property type="match status" value="1"/>
</dbReference>
<evidence type="ECO:0000259" key="18">
    <source>
        <dbReference type="PROSITE" id="PS01180"/>
    </source>
</evidence>
<dbReference type="SMART" id="SM00042">
    <property type="entry name" value="CUB"/>
    <property type="match status" value="1"/>
</dbReference>
<keyword evidence="12" id="KW-0325">Glycoprotein</keyword>
<comment type="subcellular location">
    <subcellularLocation>
        <location evidence="1 13">Secreted</location>
    </subcellularLocation>
</comment>
<dbReference type="PROSITE" id="PS51864">
    <property type="entry name" value="ASTACIN"/>
    <property type="match status" value="1"/>
</dbReference>
<dbReference type="PRINTS" id="PR00480">
    <property type="entry name" value="ASTACIN"/>
</dbReference>
<evidence type="ECO:0000256" key="10">
    <source>
        <dbReference type="ARBA" id="ARBA00023145"/>
    </source>
</evidence>
<comment type="caution">
    <text evidence="14">Lacks conserved residue(s) required for the propagation of feature annotation.</text>
</comment>
<evidence type="ECO:0000256" key="7">
    <source>
        <dbReference type="ARBA" id="ARBA00022801"/>
    </source>
</evidence>
<keyword evidence="4 15" id="KW-0645">Protease</keyword>
<dbReference type="InterPro" id="IPR001506">
    <property type="entry name" value="Peptidase_M12A"/>
</dbReference>
<dbReference type="PANTHER" id="PTHR10127">
    <property type="entry name" value="DISCOIDIN, CUB, EGF, LAMININ , AND ZINC METALLOPROTEASE DOMAIN CONTAINING"/>
    <property type="match status" value="1"/>
</dbReference>
<reference evidence="22" key="1">
    <citation type="submission" date="2024-02" db="UniProtKB">
        <authorList>
            <consortium name="WormBaseParasite"/>
        </authorList>
    </citation>
    <scope>IDENTIFICATION</scope>
</reference>
<feature type="compositionally biased region" description="Low complexity" evidence="17">
    <location>
        <begin position="570"/>
        <end position="579"/>
    </location>
</feature>
<dbReference type="InterPro" id="IPR006026">
    <property type="entry name" value="Peptidase_Metallo"/>
</dbReference>
<dbReference type="Pfam" id="PF00090">
    <property type="entry name" value="TSP_1"/>
    <property type="match status" value="1"/>
</dbReference>
<evidence type="ECO:0000256" key="5">
    <source>
        <dbReference type="ARBA" id="ARBA00022723"/>
    </source>
</evidence>
<dbReference type="PROSITE" id="PS50026">
    <property type="entry name" value="EGF_3"/>
    <property type="match status" value="1"/>
</dbReference>
<name>A0AAF3FNJ5_9BILA</name>
<comment type="cofactor">
    <cofactor evidence="15 16">
        <name>Zn(2+)</name>
        <dbReference type="ChEBI" id="CHEBI:29105"/>
    </cofactor>
    <text evidence="15 16">Binds 1 zinc ion per subunit.</text>
</comment>
<evidence type="ECO:0000259" key="19">
    <source>
        <dbReference type="PROSITE" id="PS50026"/>
    </source>
</evidence>
<dbReference type="Gene3D" id="3.40.390.10">
    <property type="entry name" value="Collagenase (Catalytic Domain)"/>
    <property type="match status" value="1"/>
</dbReference>
<dbReference type="PROSITE" id="PS50092">
    <property type="entry name" value="TSP1"/>
    <property type="match status" value="1"/>
</dbReference>
<keyword evidence="8 15" id="KW-0862">Zinc</keyword>
<keyword evidence="6 13" id="KW-0732">Signal</keyword>
<evidence type="ECO:0000256" key="11">
    <source>
        <dbReference type="ARBA" id="ARBA00023157"/>
    </source>
</evidence>
<dbReference type="SUPFAM" id="SSF55486">
    <property type="entry name" value="Metalloproteases ('zincins'), catalytic domain"/>
    <property type="match status" value="1"/>
</dbReference>
<dbReference type="GO" id="GO:0008270">
    <property type="term" value="F:zinc ion binding"/>
    <property type="evidence" value="ECO:0007669"/>
    <property type="project" value="UniProtKB-UniRule"/>
</dbReference>
<evidence type="ECO:0000256" key="13">
    <source>
        <dbReference type="PIRNR" id="PIRNR036365"/>
    </source>
</evidence>
<keyword evidence="21" id="KW-1185">Reference proteome</keyword>
<sequence>MRISRLRLLIPLSVLLLTVNSAYISNDVVSNYAEVRELLSQYYQRSARRIAHDYDPRAIEKEAEASHFDDGTEATINRKIWTEVFEHDIILTLDQAQNLLKEQKEVHSRGKRQAEPNPSKFWTNLTISYEFAVNDSKWREQIRQALRHVESQTCFTFREGGIDRNRLQFIRGSGCWSNVGMIGGRQQVSVGYGCEWLGIISHETLHALGLWHEQSRYDRDNYISLVTGNIIRGTIGNFERRTPSTSDNINQPYDLGSVMHYGPKAFTTDWSQNTITTKDANFQNTIGQRDGLSFKDAKMINTRYCTRVCPYNLPCQNEGYTDPNNCYYCRCAHGYGGRYCEHVEYVPGSVGGELIAYDSWYRIISEFLKPETNTVYRIRAAPGQRIELLFEEVSFLCRDTCKSYVELKYKATKTQAGARLCCKTPSTPIISENNEVVVIYRGEDSLPDGYHGFTLRYRIYKVRAMNSVKVRVRAPAKTKAPLKDWKLLKALEYRKPMKKFENKKTVEGNQISEFVLRDPPQTIAVLRDPTQTPQTIAASLGCDGSPEKSLETIPTAKPQPPTGFVDTRSTVAPRTTERPTTTTVITSTTEGSTTGMWGDWGDWSTCSHACGGCGTRLRIRACYKGNRQCLGESKQEEPCNIHECRYPKKETISTGSCQGRIVLPCDLMEKLYFGQRQRDETARFKRSLGDPNNCEKPFEYACPTGLLTIHLDWRGNSDPQADPPACCEGYYANGGNCYKY</sequence>
<dbReference type="Proteomes" id="UP000887575">
    <property type="component" value="Unassembled WGS sequence"/>
</dbReference>
<dbReference type="WBParaSite" id="MBELARI_LOCUS7660">
    <property type="protein sequence ID" value="MBELARI_LOCUS7660"/>
    <property type="gene ID" value="MBELARI_LOCUS7660"/>
</dbReference>
<dbReference type="Gene3D" id="2.20.100.10">
    <property type="entry name" value="Thrombospondin type-1 (TSP1) repeat"/>
    <property type="match status" value="1"/>
</dbReference>
<dbReference type="InterPro" id="IPR000884">
    <property type="entry name" value="TSP1_rpt"/>
</dbReference>
<protein>
    <recommendedName>
        <fullName evidence="13">Zinc metalloproteinase</fullName>
    </recommendedName>
</protein>
<dbReference type="Gene3D" id="2.60.120.290">
    <property type="entry name" value="Spermadhesin, CUB domain"/>
    <property type="match status" value="1"/>
</dbReference>
<dbReference type="PROSITE" id="PS01180">
    <property type="entry name" value="CUB"/>
    <property type="match status" value="1"/>
</dbReference>
<evidence type="ECO:0000259" key="20">
    <source>
        <dbReference type="PROSITE" id="PS51864"/>
    </source>
</evidence>
<feature type="disulfide bond" evidence="15">
    <location>
        <begin position="154"/>
        <end position="309"/>
    </location>
</feature>
<dbReference type="InterPro" id="IPR034035">
    <property type="entry name" value="Astacin-like_dom"/>
</dbReference>
<dbReference type="PROSITE" id="PS01186">
    <property type="entry name" value="EGF_2"/>
    <property type="match status" value="1"/>
</dbReference>
<dbReference type="GO" id="GO:0004222">
    <property type="term" value="F:metalloendopeptidase activity"/>
    <property type="evidence" value="ECO:0007669"/>
    <property type="project" value="UniProtKB-UniRule"/>
</dbReference>
<evidence type="ECO:0000256" key="12">
    <source>
        <dbReference type="ARBA" id="ARBA00023180"/>
    </source>
</evidence>
<evidence type="ECO:0000256" key="8">
    <source>
        <dbReference type="ARBA" id="ARBA00022833"/>
    </source>
</evidence>
<dbReference type="InterPro" id="IPR035914">
    <property type="entry name" value="Sperma_CUB_dom_sf"/>
</dbReference>
<dbReference type="InterPro" id="IPR024079">
    <property type="entry name" value="MetalloPept_cat_dom_sf"/>
</dbReference>
<evidence type="ECO:0000256" key="1">
    <source>
        <dbReference type="ARBA" id="ARBA00004613"/>
    </source>
</evidence>
<evidence type="ECO:0000256" key="4">
    <source>
        <dbReference type="ARBA" id="ARBA00022670"/>
    </source>
</evidence>
<dbReference type="InterPro" id="IPR017050">
    <property type="entry name" value="Metallopeptidase_nem"/>
</dbReference>
<dbReference type="FunFam" id="3.40.390.10:FF:000028">
    <property type="entry name" value="Zinc metalloproteinase"/>
    <property type="match status" value="1"/>
</dbReference>
<feature type="binding site" evidence="15">
    <location>
        <position position="202"/>
    </location>
    <ligand>
        <name>Zn(2+)</name>
        <dbReference type="ChEBI" id="CHEBI:29105"/>
        <note>catalytic</note>
    </ligand>
</feature>
<feature type="region of interest" description="Disordered" evidence="17">
    <location>
        <begin position="541"/>
        <end position="579"/>
    </location>
</feature>
<evidence type="ECO:0000313" key="21">
    <source>
        <dbReference type="Proteomes" id="UP000887575"/>
    </source>
</evidence>
<dbReference type="SUPFAM" id="SSF82895">
    <property type="entry name" value="TSP-1 type 1 repeat"/>
    <property type="match status" value="1"/>
</dbReference>
<dbReference type="Pfam" id="PF01400">
    <property type="entry name" value="Astacin"/>
    <property type="match status" value="1"/>
</dbReference>
<dbReference type="GO" id="GO:0005576">
    <property type="term" value="C:extracellular region"/>
    <property type="evidence" value="ECO:0007669"/>
    <property type="project" value="UniProtKB-SubCell"/>
</dbReference>
<dbReference type="CDD" id="cd00041">
    <property type="entry name" value="CUB"/>
    <property type="match status" value="1"/>
</dbReference>
<feature type="chain" id="PRO_5041778925" description="Zinc metalloproteinase" evidence="13 16">
    <location>
        <begin position="22"/>
        <end position="740"/>
    </location>
</feature>
<dbReference type="Pfam" id="PF00431">
    <property type="entry name" value="CUB"/>
    <property type="match status" value="1"/>
</dbReference>
<evidence type="ECO:0000256" key="3">
    <source>
        <dbReference type="ARBA" id="ARBA00022536"/>
    </source>
</evidence>
<feature type="binding site" evidence="15">
    <location>
        <position position="206"/>
    </location>
    <ligand>
        <name>Zn(2+)</name>
        <dbReference type="ChEBI" id="CHEBI:29105"/>
        <note>catalytic</note>
    </ligand>
</feature>
<feature type="domain" description="Peptidase M12A" evidence="20">
    <location>
        <begin position="113"/>
        <end position="310"/>
    </location>
</feature>
<feature type="domain" description="CUB" evidence="18">
    <location>
        <begin position="350"/>
        <end position="460"/>
    </location>
</feature>
<evidence type="ECO:0000313" key="22">
    <source>
        <dbReference type="WBParaSite" id="MBELARI_LOCUS7660"/>
    </source>
</evidence>
<feature type="active site" evidence="15">
    <location>
        <position position="203"/>
    </location>
</feature>